<dbReference type="Pfam" id="PF25078">
    <property type="entry name" value="DUF7801"/>
    <property type="match status" value="1"/>
</dbReference>
<evidence type="ECO:0000313" key="5">
    <source>
        <dbReference type="EMBL" id="RPB21548.1"/>
    </source>
</evidence>
<keyword evidence="6" id="KW-1185">Reference proteome</keyword>
<dbReference type="InterPro" id="IPR056703">
    <property type="entry name" value="DUF7801"/>
</dbReference>
<feature type="domain" description="Up-regulated during septation protein 1" evidence="3">
    <location>
        <begin position="1"/>
        <end position="123"/>
    </location>
</feature>
<dbReference type="PANTHER" id="PTHR23159:SF31">
    <property type="entry name" value="CENTROSOME-ASSOCIATED PROTEIN CEP250 ISOFORM X1"/>
    <property type="match status" value="1"/>
</dbReference>
<dbReference type="InterPro" id="IPR029191">
    <property type="entry name" value="Uds1"/>
</dbReference>
<feature type="coiled-coil region" evidence="1">
    <location>
        <begin position="348"/>
        <end position="449"/>
    </location>
</feature>
<organism evidence="5 6">
    <name type="scientific">Terfezia boudieri ATCC MYA-4762</name>
    <dbReference type="NCBI Taxonomy" id="1051890"/>
    <lineage>
        <taxon>Eukaryota</taxon>
        <taxon>Fungi</taxon>
        <taxon>Dikarya</taxon>
        <taxon>Ascomycota</taxon>
        <taxon>Pezizomycotina</taxon>
        <taxon>Pezizomycetes</taxon>
        <taxon>Pezizales</taxon>
        <taxon>Pezizaceae</taxon>
        <taxon>Terfezia</taxon>
    </lineage>
</organism>
<gene>
    <name evidence="5" type="ORF">L211DRAFT_420134</name>
</gene>
<dbReference type="InParanoid" id="A0A3N4LIN2"/>
<dbReference type="AlphaFoldDB" id="A0A3N4LIN2"/>
<sequence>MHLLVETAIIDSNEYEVLSFEEVEELKKEYKFLAGRIDAAKRKLALESKVRDAALSLSRLYNKKSKRRSLLGANEVTQKTDEELIQSNQKIEQLVQELWGLNNRAVEIQRRLLQHAAGILGMTHQGGIRPQVSKAKATGPRPFVQGHPQVNGDEFDDRSFYRASDNLDGVVTNEVYTNRRLQHNRASMLVESNGHGVPRLDPQVEHRLEQLNIDLRRFLVASTGVQDIPAVPQPTGDISGLHEQITMLEEGINFFRSQAPLQAHGNPASEELEQNITTLWDMLVLGNEDNRTRRASTMNGKGNVEEEDSDDEDGDAYGTAFSIEAFSYKVQSLYTKATKLRADRTSLRRDLERQRQITAEEREAFQQSIQAKEEEYGLEVMKLEQEIDQLNETILSRDKDLTAANKELDTLTDEIKNIQEESRDKEDERDQAREDLQIAQQELACLRHEVEKRKAGSQNRDNQDIAVEYEMNSRLAAESKLKKKEAEEVALREMLREKEAALKEKEEAEENLLGKLQEKEMELISRVEAEDALRAKLRAKTDELADLQSKFGEIEEDLNIKKAEHDAVKAELESVVASTEARFKALEGDLEQLKQARAAAEAGHALTKEQSESLKLEIEQKDKQIEKMDIEMRELIEKVAQLSTEAVIAKAELDQAYGSKSQRAAETAAAARAAAAREAAKSTAIDPAFLQELDELAAQNQSLLDEIAALKAANNSIQNLEKRNQLLQAELNGMLQDFEGLTKQSIEFENERAQLEGVIDRLREKAEVLETALADERVRMLGSRSMSASSNGEFPGLRSGGESTSTQVLKTEFKKMMRDMRAEQMKALRAEQEERRKLEAIIRKMKQEQIQLRRSGPVSPIT</sequence>
<feature type="coiled-coil region" evidence="1">
    <location>
        <begin position="481"/>
        <end position="652"/>
    </location>
</feature>
<feature type="region of interest" description="Disordered" evidence="2">
    <location>
        <begin position="784"/>
        <end position="806"/>
    </location>
</feature>
<dbReference type="EMBL" id="ML121558">
    <property type="protein sequence ID" value="RPB21548.1"/>
    <property type="molecule type" value="Genomic_DNA"/>
</dbReference>
<dbReference type="Pfam" id="PF15456">
    <property type="entry name" value="Uds1"/>
    <property type="match status" value="1"/>
</dbReference>
<evidence type="ECO:0000313" key="6">
    <source>
        <dbReference type="Proteomes" id="UP000267821"/>
    </source>
</evidence>
<reference evidence="5 6" key="1">
    <citation type="journal article" date="2018" name="Nat. Ecol. Evol.">
        <title>Pezizomycetes genomes reveal the molecular basis of ectomycorrhizal truffle lifestyle.</title>
        <authorList>
            <person name="Murat C."/>
            <person name="Payen T."/>
            <person name="Noel B."/>
            <person name="Kuo A."/>
            <person name="Morin E."/>
            <person name="Chen J."/>
            <person name="Kohler A."/>
            <person name="Krizsan K."/>
            <person name="Balestrini R."/>
            <person name="Da Silva C."/>
            <person name="Montanini B."/>
            <person name="Hainaut M."/>
            <person name="Levati E."/>
            <person name="Barry K.W."/>
            <person name="Belfiori B."/>
            <person name="Cichocki N."/>
            <person name="Clum A."/>
            <person name="Dockter R.B."/>
            <person name="Fauchery L."/>
            <person name="Guy J."/>
            <person name="Iotti M."/>
            <person name="Le Tacon F."/>
            <person name="Lindquist E.A."/>
            <person name="Lipzen A."/>
            <person name="Malagnac F."/>
            <person name="Mello A."/>
            <person name="Molinier V."/>
            <person name="Miyauchi S."/>
            <person name="Poulain J."/>
            <person name="Riccioni C."/>
            <person name="Rubini A."/>
            <person name="Sitrit Y."/>
            <person name="Splivallo R."/>
            <person name="Traeger S."/>
            <person name="Wang M."/>
            <person name="Zifcakova L."/>
            <person name="Wipf D."/>
            <person name="Zambonelli A."/>
            <person name="Paolocci F."/>
            <person name="Nowrousian M."/>
            <person name="Ottonello S."/>
            <person name="Baldrian P."/>
            <person name="Spatafora J.W."/>
            <person name="Henrissat B."/>
            <person name="Nagy L.G."/>
            <person name="Aury J.M."/>
            <person name="Wincker P."/>
            <person name="Grigoriev I.V."/>
            <person name="Bonfante P."/>
            <person name="Martin F.M."/>
        </authorList>
    </citation>
    <scope>NUCLEOTIDE SEQUENCE [LARGE SCALE GENOMIC DNA]</scope>
    <source>
        <strain evidence="5 6">ATCC MYA-4762</strain>
    </source>
</reference>
<dbReference type="Proteomes" id="UP000267821">
    <property type="component" value="Unassembled WGS sequence"/>
</dbReference>
<feature type="coiled-coil region" evidence="1">
    <location>
        <begin position="77"/>
        <end position="111"/>
    </location>
</feature>
<feature type="compositionally biased region" description="Acidic residues" evidence="2">
    <location>
        <begin position="305"/>
        <end position="314"/>
    </location>
</feature>
<feature type="domain" description="DUF7801" evidence="4">
    <location>
        <begin position="619"/>
        <end position="782"/>
    </location>
</feature>
<name>A0A3N4LIN2_9PEZI</name>
<dbReference type="OrthoDB" id="5569911at2759"/>
<feature type="region of interest" description="Disordered" evidence="2">
    <location>
        <begin position="132"/>
        <end position="151"/>
    </location>
</feature>
<evidence type="ECO:0000256" key="1">
    <source>
        <dbReference type="SAM" id="Coils"/>
    </source>
</evidence>
<keyword evidence="1" id="KW-0175">Coiled coil</keyword>
<protein>
    <submittedName>
        <fullName evidence="5">Uncharacterized protein</fullName>
    </submittedName>
</protein>
<dbReference type="STRING" id="1051890.A0A3N4LIN2"/>
<proteinExistence type="predicted"/>
<evidence type="ECO:0000256" key="2">
    <source>
        <dbReference type="SAM" id="MobiDB-lite"/>
    </source>
</evidence>
<evidence type="ECO:0000259" key="4">
    <source>
        <dbReference type="Pfam" id="PF25078"/>
    </source>
</evidence>
<accession>A0A3N4LIN2</accession>
<dbReference type="PANTHER" id="PTHR23159">
    <property type="entry name" value="CENTROSOMAL PROTEIN 2"/>
    <property type="match status" value="1"/>
</dbReference>
<feature type="coiled-coil region" evidence="1">
    <location>
        <begin position="821"/>
        <end position="855"/>
    </location>
</feature>
<evidence type="ECO:0000259" key="3">
    <source>
        <dbReference type="Pfam" id="PF15456"/>
    </source>
</evidence>
<feature type="coiled-coil region" evidence="1">
    <location>
        <begin position="693"/>
        <end position="779"/>
    </location>
</feature>
<feature type="region of interest" description="Disordered" evidence="2">
    <location>
        <begin position="293"/>
        <end position="314"/>
    </location>
</feature>